<evidence type="ECO:0000256" key="1">
    <source>
        <dbReference type="SAM" id="Phobius"/>
    </source>
</evidence>
<feature type="transmembrane region" description="Helical" evidence="1">
    <location>
        <begin position="12"/>
        <end position="37"/>
    </location>
</feature>
<keyword evidence="1" id="KW-0472">Membrane</keyword>
<sequence length="135" mass="15732">MLTRLRGHQYRIIIPSIYISTLNRILFYARFGSFMLFSRSHYTRTNRPQTRSPDDVTTAQIESYPRTGSMATFTSLLPRDLGACSKIRLWYSESLSAGDLCMLYPESAVEPSTRSQFRHTTMIHLYVWGARNLRR</sequence>
<dbReference type="AlphaFoldDB" id="A0A6A5TVB0"/>
<name>A0A6A5TVB0_9PLEO</name>
<evidence type="ECO:0000313" key="3">
    <source>
        <dbReference type="Proteomes" id="UP000800035"/>
    </source>
</evidence>
<accession>A0A6A5TVB0</accession>
<proteinExistence type="predicted"/>
<dbReference type="EMBL" id="ML977007">
    <property type="protein sequence ID" value="KAF1952867.1"/>
    <property type="molecule type" value="Genomic_DNA"/>
</dbReference>
<keyword evidence="1" id="KW-1133">Transmembrane helix</keyword>
<gene>
    <name evidence="2" type="ORF">CC80DRAFT_167940</name>
</gene>
<dbReference type="Proteomes" id="UP000800035">
    <property type="component" value="Unassembled WGS sequence"/>
</dbReference>
<keyword evidence="1" id="KW-0812">Transmembrane</keyword>
<organism evidence="2 3">
    <name type="scientific">Byssothecium circinans</name>
    <dbReference type="NCBI Taxonomy" id="147558"/>
    <lineage>
        <taxon>Eukaryota</taxon>
        <taxon>Fungi</taxon>
        <taxon>Dikarya</taxon>
        <taxon>Ascomycota</taxon>
        <taxon>Pezizomycotina</taxon>
        <taxon>Dothideomycetes</taxon>
        <taxon>Pleosporomycetidae</taxon>
        <taxon>Pleosporales</taxon>
        <taxon>Massarineae</taxon>
        <taxon>Massarinaceae</taxon>
        <taxon>Byssothecium</taxon>
    </lineage>
</organism>
<keyword evidence="3" id="KW-1185">Reference proteome</keyword>
<protein>
    <submittedName>
        <fullName evidence="2">Uncharacterized protein</fullName>
    </submittedName>
</protein>
<evidence type="ECO:0000313" key="2">
    <source>
        <dbReference type="EMBL" id="KAF1952867.1"/>
    </source>
</evidence>
<reference evidence="2" key="1">
    <citation type="journal article" date="2020" name="Stud. Mycol.">
        <title>101 Dothideomycetes genomes: a test case for predicting lifestyles and emergence of pathogens.</title>
        <authorList>
            <person name="Haridas S."/>
            <person name="Albert R."/>
            <person name="Binder M."/>
            <person name="Bloem J."/>
            <person name="Labutti K."/>
            <person name="Salamov A."/>
            <person name="Andreopoulos B."/>
            <person name="Baker S."/>
            <person name="Barry K."/>
            <person name="Bills G."/>
            <person name="Bluhm B."/>
            <person name="Cannon C."/>
            <person name="Castanera R."/>
            <person name="Culley D."/>
            <person name="Daum C."/>
            <person name="Ezra D."/>
            <person name="Gonzalez J."/>
            <person name="Henrissat B."/>
            <person name="Kuo A."/>
            <person name="Liang C."/>
            <person name="Lipzen A."/>
            <person name="Lutzoni F."/>
            <person name="Magnuson J."/>
            <person name="Mondo S."/>
            <person name="Nolan M."/>
            <person name="Ohm R."/>
            <person name="Pangilinan J."/>
            <person name="Park H.-J."/>
            <person name="Ramirez L."/>
            <person name="Alfaro M."/>
            <person name="Sun H."/>
            <person name="Tritt A."/>
            <person name="Yoshinaga Y."/>
            <person name="Zwiers L.-H."/>
            <person name="Turgeon B."/>
            <person name="Goodwin S."/>
            <person name="Spatafora J."/>
            <person name="Crous P."/>
            <person name="Grigoriev I."/>
        </authorList>
    </citation>
    <scope>NUCLEOTIDE SEQUENCE</scope>
    <source>
        <strain evidence="2">CBS 675.92</strain>
    </source>
</reference>